<evidence type="ECO:0000256" key="1">
    <source>
        <dbReference type="SAM" id="MobiDB-lite"/>
    </source>
</evidence>
<protein>
    <submittedName>
        <fullName evidence="2">Uncharacterized protein</fullName>
    </submittedName>
</protein>
<name>A0ABN3KBT1_9ACTN</name>
<proteinExistence type="predicted"/>
<sequence length="63" mass="6368">MPAHVQVAMAGSVREGLLALAVGAGMQVMAAMMEESVTCQCQCSPAGGHQAPSLQQSRPGKGD</sequence>
<organism evidence="2 3">
    <name type="scientific">Actinomadura vinacea</name>
    <dbReference type="NCBI Taxonomy" id="115336"/>
    <lineage>
        <taxon>Bacteria</taxon>
        <taxon>Bacillati</taxon>
        <taxon>Actinomycetota</taxon>
        <taxon>Actinomycetes</taxon>
        <taxon>Streptosporangiales</taxon>
        <taxon>Thermomonosporaceae</taxon>
        <taxon>Actinomadura</taxon>
    </lineage>
</organism>
<evidence type="ECO:0000313" key="2">
    <source>
        <dbReference type="EMBL" id="GAA2455212.1"/>
    </source>
</evidence>
<dbReference type="Proteomes" id="UP001501231">
    <property type="component" value="Unassembled WGS sequence"/>
</dbReference>
<accession>A0ABN3KBT1</accession>
<reference evidence="2 3" key="1">
    <citation type="journal article" date="2019" name="Int. J. Syst. Evol. Microbiol.">
        <title>The Global Catalogue of Microorganisms (GCM) 10K type strain sequencing project: providing services to taxonomists for standard genome sequencing and annotation.</title>
        <authorList>
            <consortium name="The Broad Institute Genomics Platform"/>
            <consortium name="The Broad Institute Genome Sequencing Center for Infectious Disease"/>
            <person name="Wu L."/>
            <person name="Ma J."/>
        </authorList>
    </citation>
    <scope>NUCLEOTIDE SEQUENCE [LARGE SCALE GENOMIC DNA]</scope>
    <source>
        <strain evidence="2 3">JCM 3325</strain>
    </source>
</reference>
<feature type="compositionally biased region" description="Polar residues" evidence="1">
    <location>
        <begin position="52"/>
        <end position="63"/>
    </location>
</feature>
<gene>
    <name evidence="2" type="ORF">GCM10010191_87910</name>
</gene>
<evidence type="ECO:0000313" key="3">
    <source>
        <dbReference type="Proteomes" id="UP001501231"/>
    </source>
</evidence>
<keyword evidence="3" id="KW-1185">Reference proteome</keyword>
<feature type="region of interest" description="Disordered" evidence="1">
    <location>
        <begin position="44"/>
        <end position="63"/>
    </location>
</feature>
<comment type="caution">
    <text evidence="2">The sequence shown here is derived from an EMBL/GenBank/DDBJ whole genome shotgun (WGS) entry which is preliminary data.</text>
</comment>
<dbReference type="EMBL" id="BAAARW010000041">
    <property type="protein sequence ID" value="GAA2455212.1"/>
    <property type="molecule type" value="Genomic_DNA"/>
</dbReference>